<accession>A0A6N9YPT7</accession>
<gene>
    <name evidence="5 9" type="primary">rimM</name>
    <name evidence="9" type="ORF">G1H11_16800</name>
</gene>
<evidence type="ECO:0000256" key="6">
    <source>
        <dbReference type="SAM" id="MobiDB-lite"/>
    </source>
</evidence>
<comment type="similarity">
    <text evidence="5">Belongs to the RimM family.</text>
</comment>
<dbReference type="InterPro" id="IPR056792">
    <property type="entry name" value="PRC_RimM"/>
</dbReference>
<protein>
    <recommendedName>
        <fullName evidence="5">Ribosome maturation factor RimM</fullName>
    </recommendedName>
</protein>
<dbReference type="GO" id="GO:0005840">
    <property type="term" value="C:ribosome"/>
    <property type="evidence" value="ECO:0007669"/>
    <property type="project" value="InterPro"/>
</dbReference>
<keyword evidence="2 5" id="KW-0690">Ribosome biogenesis</keyword>
<evidence type="ECO:0000313" key="9">
    <source>
        <dbReference type="EMBL" id="NED96967.1"/>
    </source>
</evidence>
<dbReference type="InterPro" id="IPR036976">
    <property type="entry name" value="RimM_N_sf"/>
</dbReference>
<keyword evidence="1 5" id="KW-0963">Cytoplasm</keyword>
<evidence type="ECO:0000259" key="8">
    <source>
        <dbReference type="Pfam" id="PF24986"/>
    </source>
</evidence>
<dbReference type="SUPFAM" id="SSF50346">
    <property type="entry name" value="PRC-barrel domain"/>
    <property type="match status" value="1"/>
</dbReference>
<dbReference type="NCBIfam" id="TIGR02273">
    <property type="entry name" value="16S_RimM"/>
    <property type="match status" value="1"/>
</dbReference>
<dbReference type="InterPro" id="IPR009000">
    <property type="entry name" value="Transl_B-barrel_sf"/>
</dbReference>
<dbReference type="GO" id="GO:0043022">
    <property type="term" value="F:ribosome binding"/>
    <property type="evidence" value="ECO:0007669"/>
    <property type="project" value="InterPro"/>
</dbReference>
<dbReference type="EMBL" id="JAAGOB010000009">
    <property type="protein sequence ID" value="NED96967.1"/>
    <property type="molecule type" value="Genomic_DNA"/>
</dbReference>
<evidence type="ECO:0000256" key="1">
    <source>
        <dbReference type="ARBA" id="ARBA00022490"/>
    </source>
</evidence>
<evidence type="ECO:0000256" key="3">
    <source>
        <dbReference type="ARBA" id="ARBA00022552"/>
    </source>
</evidence>
<dbReference type="Gene3D" id="2.40.30.60">
    <property type="entry name" value="RimM"/>
    <property type="match status" value="1"/>
</dbReference>
<dbReference type="InterPro" id="IPR002676">
    <property type="entry name" value="RimM_N"/>
</dbReference>
<dbReference type="Pfam" id="PF01782">
    <property type="entry name" value="RimM"/>
    <property type="match status" value="1"/>
</dbReference>
<keyword evidence="10" id="KW-1185">Reference proteome</keyword>
<evidence type="ECO:0000256" key="2">
    <source>
        <dbReference type="ARBA" id="ARBA00022517"/>
    </source>
</evidence>
<dbReference type="InterPro" id="IPR011033">
    <property type="entry name" value="PRC_barrel-like_sf"/>
</dbReference>
<feature type="compositionally biased region" description="Low complexity" evidence="6">
    <location>
        <begin position="38"/>
        <end position="61"/>
    </location>
</feature>
<dbReference type="GO" id="GO:0042274">
    <property type="term" value="P:ribosomal small subunit biogenesis"/>
    <property type="evidence" value="ECO:0007669"/>
    <property type="project" value="UniProtKB-UniRule"/>
</dbReference>
<feature type="domain" description="RimM N-terminal" evidence="7">
    <location>
        <begin position="3"/>
        <end position="114"/>
    </location>
</feature>
<dbReference type="PANTHER" id="PTHR33692:SF1">
    <property type="entry name" value="RIBOSOME MATURATION FACTOR RIMM"/>
    <property type="match status" value="1"/>
</dbReference>
<dbReference type="Gene3D" id="2.30.30.240">
    <property type="entry name" value="PRC-barrel domain"/>
    <property type="match status" value="1"/>
</dbReference>
<reference evidence="9 10" key="1">
    <citation type="submission" date="2020-02" db="EMBL/GenBank/DDBJ databases">
        <authorList>
            <person name="Li X.-J."/>
            <person name="Feng X.-M."/>
        </authorList>
    </citation>
    <scope>NUCLEOTIDE SEQUENCE [LARGE SCALE GENOMIC DNA]</scope>
    <source>
        <strain evidence="9 10">CGMCC 4.7225</strain>
    </source>
</reference>
<comment type="caution">
    <text evidence="9">The sequence shown here is derived from an EMBL/GenBank/DDBJ whole genome shotgun (WGS) entry which is preliminary data.</text>
</comment>
<evidence type="ECO:0000259" key="7">
    <source>
        <dbReference type="Pfam" id="PF01782"/>
    </source>
</evidence>
<dbReference type="Proteomes" id="UP000469185">
    <property type="component" value="Unassembled WGS sequence"/>
</dbReference>
<dbReference type="RefSeq" id="WP_163819918.1">
    <property type="nucleotide sequence ID" value="NZ_JAAGOB010000009.1"/>
</dbReference>
<dbReference type="HAMAP" id="MF_00014">
    <property type="entry name" value="Ribosome_mat_RimM"/>
    <property type="match status" value="1"/>
</dbReference>
<evidence type="ECO:0000256" key="4">
    <source>
        <dbReference type="ARBA" id="ARBA00023186"/>
    </source>
</evidence>
<comment type="domain">
    <text evidence="5">The PRC barrel domain binds ribosomal protein uS19.</text>
</comment>
<comment type="function">
    <text evidence="5">An accessory protein needed during the final step in the assembly of 30S ribosomal subunit, possibly for assembly of the head region. Essential for efficient processing of 16S rRNA. May be needed both before and after RbfA during the maturation of 16S rRNA. It has affinity for free ribosomal 30S subunits but not for 70S ribosomes.</text>
</comment>
<dbReference type="AlphaFoldDB" id="A0A6N9YPT7"/>
<dbReference type="Pfam" id="PF24986">
    <property type="entry name" value="PRC_RimM"/>
    <property type="match status" value="1"/>
</dbReference>
<dbReference type="SUPFAM" id="SSF50447">
    <property type="entry name" value="Translation proteins"/>
    <property type="match status" value="1"/>
</dbReference>
<dbReference type="InterPro" id="IPR011961">
    <property type="entry name" value="RimM"/>
</dbReference>
<evidence type="ECO:0000313" key="10">
    <source>
        <dbReference type="Proteomes" id="UP000469185"/>
    </source>
</evidence>
<feature type="domain" description="Ribosome maturation factor RimM PRC barrel" evidence="8">
    <location>
        <begin position="128"/>
        <end position="195"/>
    </location>
</feature>
<comment type="subcellular location">
    <subcellularLocation>
        <location evidence="5">Cytoplasm</location>
    </subcellularLocation>
</comment>
<keyword evidence="3 5" id="KW-0698">rRNA processing</keyword>
<comment type="subunit">
    <text evidence="5">Binds ribosomal protein uS19.</text>
</comment>
<keyword evidence="4 5" id="KW-0143">Chaperone</keyword>
<name>A0A6N9YPT7_9ACTN</name>
<sequence length="206" mass="21906">MLTVGRIVRAHGVRGEVTVHVRTDVPDERFGPGSVLNVTASARTASSGRPRTSSGSSPVRSAGRDIPAGQRLPSSLTVNRIRWHQGRLLVVFDGITDRTAAESLRGAELQVEVDDAEQPSDPEEFFDHQLTGLRVVTTEGDDVGEVAEVIHGAAQDMLAVRLPDGSQALVPFVSAIVPDIDVDAGRVVIDPPAGLLDLHLSGESER</sequence>
<dbReference type="PANTHER" id="PTHR33692">
    <property type="entry name" value="RIBOSOME MATURATION FACTOR RIMM"/>
    <property type="match status" value="1"/>
</dbReference>
<dbReference type="GO" id="GO:0006364">
    <property type="term" value="P:rRNA processing"/>
    <property type="evidence" value="ECO:0007669"/>
    <property type="project" value="UniProtKB-UniRule"/>
</dbReference>
<proteinExistence type="inferred from homology"/>
<organism evidence="9 10">
    <name type="scientific">Phytoactinopolyspora alkaliphila</name>
    <dbReference type="NCBI Taxonomy" id="1783498"/>
    <lineage>
        <taxon>Bacteria</taxon>
        <taxon>Bacillati</taxon>
        <taxon>Actinomycetota</taxon>
        <taxon>Actinomycetes</taxon>
        <taxon>Jiangellales</taxon>
        <taxon>Jiangellaceae</taxon>
        <taxon>Phytoactinopolyspora</taxon>
    </lineage>
</organism>
<feature type="region of interest" description="Disordered" evidence="6">
    <location>
        <begin position="25"/>
        <end position="71"/>
    </location>
</feature>
<dbReference type="GO" id="GO:0005737">
    <property type="term" value="C:cytoplasm"/>
    <property type="evidence" value="ECO:0007669"/>
    <property type="project" value="UniProtKB-SubCell"/>
</dbReference>
<evidence type="ECO:0000256" key="5">
    <source>
        <dbReference type="HAMAP-Rule" id="MF_00014"/>
    </source>
</evidence>